<dbReference type="Proteomes" id="UP000594261">
    <property type="component" value="Chromosome 11"/>
</dbReference>
<keyword evidence="2 4" id="KW-0328">Glycosyltransferase</keyword>
<dbReference type="EMBL" id="LRBV02000011">
    <property type="status" value="NOT_ANNOTATED_CDS"/>
    <property type="molecule type" value="Genomic_DNA"/>
</dbReference>
<dbReference type="FunFam" id="3.40.50.2000:FF:000071">
    <property type="entry name" value="Glycosyltransferase"/>
    <property type="match status" value="1"/>
</dbReference>
<dbReference type="PROSITE" id="PS00375">
    <property type="entry name" value="UDPGT"/>
    <property type="match status" value="1"/>
</dbReference>
<dbReference type="GO" id="GO:0035251">
    <property type="term" value="F:UDP-glucosyltransferase activity"/>
    <property type="evidence" value="ECO:0007669"/>
    <property type="project" value="TreeGrafter"/>
</dbReference>
<dbReference type="PANTHER" id="PTHR48047:SF135">
    <property type="entry name" value="GLYCOSYLTRANSFERASE"/>
    <property type="match status" value="1"/>
</dbReference>
<evidence type="ECO:0000256" key="2">
    <source>
        <dbReference type="ARBA" id="ARBA00022676"/>
    </source>
</evidence>
<dbReference type="InParanoid" id="A0A7N2MXK6"/>
<evidence type="ECO:0000313" key="7">
    <source>
        <dbReference type="Proteomes" id="UP000594261"/>
    </source>
</evidence>
<proteinExistence type="inferred from homology"/>
<dbReference type="InterPro" id="IPR002213">
    <property type="entry name" value="UDP_glucos_trans"/>
</dbReference>
<sequence length="489" mass="54981">MNGESDQLHVLFFPLMAHGHMLPTLDIARLFSARGVKTTIITTPKNAPLFTKTLDKIQNSSTKISLKIIHFPAKEVGLPEGFENLDLVTDLQVHRKFFAATSLLQQPLDDLLQELHPHGLVADMFFPWATDIASKHGIPRLIFHGTSFFSMCAMHCVEQYMPHKTVKSDTEPFVLPGLPDEIKLTSLQLADHTRLGFENDFTRMMDRAKETEKRSFGMLVNSFYELEPAYVDHYRNVIGRKAWHIGPVSLCNRNAEEKAHRGTESSIDEHECLKWLGSKKPNSVVYVCFGTNSRFPASQLREIALGLEDSGQEFIWVVRKDNNDGEQEGDKEDWLPEGYEKRMEGKGLIIRGWAPQVLILEHESVGGFVTHCGWNSALEGISAGLPMVTWPIFAEQFYNEKLITDVLKIGVGVGAQQWIKLVGDYIKKEALEKAVKEVMVGEKAEERRGRAKALGEMAKRAVEEGGSSYTDLGVLIGELRSYGGLRKQD</sequence>
<dbReference type="GeneID" id="115969480"/>
<dbReference type="EC" id="2.4.1.-" evidence="5"/>
<comment type="similarity">
    <text evidence="1 4">Belongs to the UDP-glycosyltransferase family.</text>
</comment>
<dbReference type="SUPFAM" id="SSF53756">
    <property type="entry name" value="UDP-Glycosyltransferase/glycogen phosphorylase"/>
    <property type="match status" value="1"/>
</dbReference>
<dbReference type="PANTHER" id="PTHR48047">
    <property type="entry name" value="GLYCOSYLTRANSFERASE"/>
    <property type="match status" value="1"/>
</dbReference>
<dbReference type="AlphaFoldDB" id="A0A7N2MXK6"/>
<evidence type="ECO:0000256" key="4">
    <source>
        <dbReference type="RuleBase" id="RU003718"/>
    </source>
</evidence>
<dbReference type="EnsemblPlants" id="QL11p034543:mrna">
    <property type="protein sequence ID" value="QL11p034543:mrna:CDS:1"/>
    <property type="gene ID" value="QL11p034543"/>
</dbReference>
<dbReference type="FunCoup" id="A0A7N2MXK6">
    <property type="interactions" value="300"/>
</dbReference>
<reference evidence="6" key="2">
    <citation type="submission" date="2021-01" db="UniProtKB">
        <authorList>
            <consortium name="EnsemblPlants"/>
        </authorList>
    </citation>
    <scope>IDENTIFICATION</scope>
</reference>
<organism evidence="6 7">
    <name type="scientific">Quercus lobata</name>
    <name type="common">Valley oak</name>
    <dbReference type="NCBI Taxonomy" id="97700"/>
    <lineage>
        <taxon>Eukaryota</taxon>
        <taxon>Viridiplantae</taxon>
        <taxon>Streptophyta</taxon>
        <taxon>Embryophyta</taxon>
        <taxon>Tracheophyta</taxon>
        <taxon>Spermatophyta</taxon>
        <taxon>Magnoliopsida</taxon>
        <taxon>eudicotyledons</taxon>
        <taxon>Gunneridae</taxon>
        <taxon>Pentapetalae</taxon>
        <taxon>rosids</taxon>
        <taxon>fabids</taxon>
        <taxon>Fagales</taxon>
        <taxon>Fagaceae</taxon>
        <taxon>Quercus</taxon>
    </lineage>
</organism>
<dbReference type="FunFam" id="3.40.50.2000:FF:000047">
    <property type="entry name" value="Glycosyltransferase"/>
    <property type="match status" value="1"/>
</dbReference>
<protein>
    <recommendedName>
        <fullName evidence="5">Glycosyltransferase</fullName>
        <ecNumber evidence="5">2.4.1.-</ecNumber>
    </recommendedName>
</protein>
<dbReference type="CDD" id="cd03784">
    <property type="entry name" value="GT1_Gtf-like"/>
    <property type="match status" value="1"/>
</dbReference>
<dbReference type="Gramene" id="QL11p034543:mrna">
    <property type="protein sequence ID" value="QL11p034543:mrna:CDS:1"/>
    <property type="gene ID" value="QL11p034543"/>
</dbReference>
<dbReference type="InterPro" id="IPR035595">
    <property type="entry name" value="UDP_glycos_trans_CS"/>
</dbReference>
<gene>
    <name evidence="6" type="primary">LOC115969480</name>
</gene>
<evidence type="ECO:0000256" key="5">
    <source>
        <dbReference type="RuleBase" id="RU362057"/>
    </source>
</evidence>
<reference evidence="6 7" key="1">
    <citation type="journal article" date="2016" name="G3 (Bethesda)">
        <title>First Draft Assembly and Annotation of the Genome of a California Endemic Oak Quercus lobata Nee (Fagaceae).</title>
        <authorList>
            <person name="Sork V.L."/>
            <person name="Fitz-Gibbon S.T."/>
            <person name="Puiu D."/>
            <person name="Crepeau M."/>
            <person name="Gugger P.F."/>
            <person name="Sherman R."/>
            <person name="Stevens K."/>
            <person name="Langley C.H."/>
            <person name="Pellegrini M."/>
            <person name="Salzberg S.L."/>
        </authorList>
    </citation>
    <scope>NUCLEOTIDE SEQUENCE [LARGE SCALE GENOMIC DNA]</scope>
    <source>
        <strain evidence="6 7">cv. SW786</strain>
    </source>
</reference>
<dbReference type="OrthoDB" id="5835829at2759"/>
<accession>A0A7N2MXK6</accession>
<keyword evidence="3 4" id="KW-0808">Transferase</keyword>
<evidence type="ECO:0000256" key="1">
    <source>
        <dbReference type="ARBA" id="ARBA00009995"/>
    </source>
</evidence>
<name>A0A7N2MXK6_QUELO</name>
<dbReference type="OMA" id="RLCNEIM"/>
<keyword evidence="7" id="KW-1185">Reference proteome</keyword>
<dbReference type="Gene3D" id="3.40.50.2000">
    <property type="entry name" value="Glycogen Phosphorylase B"/>
    <property type="match status" value="2"/>
</dbReference>
<evidence type="ECO:0000256" key="3">
    <source>
        <dbReference type="ARBA" id="ARBA00022679"/>
    </source>
</evidence>
<evidence type="ECO:0000313" key="6">
    <source>
        <dbReference type="EnsemblPlants" id="QL11p034543:mrna:CDS:1"/>
    </source>
</evidence>
<dbReference type="Pfam" id="PF00201">
    <property type="entry name" value="UDPGT"/>
    <property type="match status" value="1"/>
</dbReference>
<dbReference type="KEGG" id="qlo:115969480"/>
<dbReference type="RefSeq" id="XP_030945000.1">
    <property type="nucleotide sequence ID" value="XM_031089140.1"/>
</dbReference>